<geneLocation type="plasmid" evidence="1 2">
    <name>unnamed1</name>
</geneLocation>
<dbReference type="Proteomes" id="UP001303946">
    <property type="component" value="Plasmid unnamed1"/>
</dbReference>
<evidence type="ECO:0000313" key="1">
    <source>
        <dbReference type="EMBL" id="WOB11285.1"/>
    </source>
</evidence>
<name>A0ABZ0D2C5_9BURK</name>
<accession>A0ABZ0D2C5</accession>
<dbReference type="EMBL" id="CP136337">
    <property type="protein sequence ID" value="WOB11285.1"/>
    <property type="molecule type" value="Genomic_DNA"/>
</dbReference>
<dbReference type="RefSeq" id="WP_316704508.1">
    <property type="nucleotide sequence ID" value="NZ_CP136337.1"/>
</dbReference>
<proteinExistence type="predicted"/>
<sequence length="118" mass="12839">MTGRKLPQVLLVVSLTLLVGVGFVSFGKRLGEEASLEAQQRMAVVWPSLFALTVEDRVVVLKAAFQCRVHRMPVGATAADVAKCLRSGAREYDDKSEGREAPISEKLEVLLADTGRVK</sequence>
<protein>
    <submittedName>
        <fullName evidence="1">Uncharacterized protein</fullName>
    </submittedName>
</protein>
<evidence type="ECO:0000313" key="2">
    <source>
        <dbReference type="Proteomes" id="UP001303946"/>
    </source>
</evidence>
<keyword evidence="2" id="KW-1185">Reference proteome</keyword>
<keyword evidence="1" id="KW-0614">Plasmid</keyword>
<gene>
    <name evidence="1" type="ORF">RXV79_27010</name>
</gene>
<reference evidence="1 2" key="1">
    <citation type="submission" date="2023-10" db="EMBL/GenBank/DDBJ databases">
        <title>Bacteria for the degradation of biodegradable plastic PBAT(Polybutylene adipate terephthalate).</title>
        <authorList>
            <person name="Weon H.-Y."/>
            <person name="Yeon J."/>
        </authorList>
    </citation>
    <scope>NUCLEOTIDE SEQUENCE [LARGE SCALE GENOMIC DNA]</scope>
    <source>
        <strain evidence="1 2">SBD 7-3</strain>
        <plasmid evidence="1 2">unnamed1</plasmid>
    </source>
</reference>
<organism evidence="1 2">
    <name type="scientific">Piscinibacter gummiphilus</name>
    <dbReference type="NCBI Taxonomy" id="946333"/>
    <lineage>
        <taxon>Bacteria</taxon>
        <taxon>Pseudomonadati</taxon>
        <taxon>Pseudomonadota</taxon>
        <taxon>Betaproteobacteria</taxon>
        <taxon>Burkholderiales</taxon>
        <taxon>Sphaerotilaceae</taxon>
        <taxon>Piscinibacter</taxon>
    </lineage>
</organism>